<name>A0A453GR98_AEGTS</name>
<reference evidence="1" key="4">
    <citation type="submission" date="2019-03" db="UniProtKB">
        <authorList>
            <consortium name="EnsemblPlants"/>
        </authorList>
    </citation>
    <scope>IDENTIFICATION</scope>
</reference>
<keyword evidence="2" id="KW-1185">Reference proteome</keyword>
<evidence type="ECO:0000313" key="1">
    <source>
        <dbReference type="EnsemblPlants" id="AET3Gv21165600.1"/>
    </source>
</evidence>
<dbReference type="Proteomes" id="UP000015105">
    <property type="component" value="Chromosome 3D"/>
</dbReference>
<accession>A0A453GR98</accession>
<organism evidence="1 2">
    <name type="scientific">Aegilops tauschii subsp. strangulata</name>
    <name type="common">Goatgrass</name>
    <dbReference type="NCBI Taxonomy" id="200361"/>
    <lineage>
        <taxon>Eukaryota</taxon>
        <taxon>Viridiplantae</taxon>
        <taxon>Streptophyta</taxon>
        <taxon>Embryophyta</taxon>
        <taxon>Tracheophyta</taxon>
        <taxon>Spermatophyta</taxon>
        <taxon>Magnoliopsida</taxon>
        <taxon>Liliopsida</taxon>
        <taxon>Poales</taxon>
        <taxon>Poaceae</taxon>
        <taxon>BOP clade</taxon>
        <taxon>Pooideae</taxon>
        <taxon>Triticodae</taxon>
        <taxon>Triticeae</taxon>
        <taxon>Triticinae</taxon>
        <taxon>Aegilops</taxon>
    </lineage>
</organism>
<reference evidence="2" key="2">
    <citation type="journal article" date="2017" name="Nat. Plants">
        <title>The Aegilops tauschii genome reveals multiple impacts of transposons.</title>
        <authorList>
            <person name="Zhao G."/>
            <person name="Zou C."/>
            <person name="Li K."/>
            <person name="Wang K."/>
            <person name="Li T."/>
            <person name="Gao L."/>
            <person name="Zhang X."/>
            <person name="Wang H."/>
            <person name="Yang Z."/>
            <person name="Liu X."/>
            <person name="Jiang W."/>
            <person name="Mao L."/>
            <person name="Kong X."/>
            <person name="Jiao Y."/>
            <person name="Jia J."/>
        </authorList>
    </citation>
    <scope>NUCLEOTIDE SEQUENCE [LARGE SCALE GENOMIC DNA]</scope>
    <source>
        <strain evidence="2">cv. AL8/78</strain>
    </source>
</reference>
<dbReference type="Gramene" id="AET3Gv21165600.1">
    <property type="protein sequence ID" value="AET3Gv21165600.1"/>
    <property type="gene ID" value="AET3Gv21165600"/>
</dbReference>
<dbReference type="EnsemblPlants" id="AET3Gv21165600.1">
    <property type="protein sequence ID" value="AET3Gv21165600.1"/>
    <property type="gene ID" value="AET3Gv21165600"/>
</dbReference>
<reference evidence="1" key="3">
    <citation type="journal article" date="2017" name="Nature">
        <title>Genome sequence of the progenitor of the wheat D genome Aegilops tauschii.</title>
        <authorList>
            <person name="Luo M.C."/>
            <person name="Gu Y.Q."/>
            <person name="Puiu D."/>
            <person name="Wang H."/>
            <person name="Twardziok S.O."/>
            <person name="Deal K.R."/>
            <person name="Huo N."/>
            <person name="Zhu T."/>
            <person name="Wang L."/>
            <person name="Wang Y."/>
            <person name="McGuire P.E."/>
            <person name="Liu S."/>
            <person name="Long H."/>
            <person name="Ramasamy R.K."/>
            <person name="Rodriguez J.C."/>
            <person name="Van S.L."/>
            <person name="Yuan L."/>
            <person name="Wang Z."/>
            <person name="Xia Z."/>
            <person name="Xiao L."/>
            <person name="Anderson O.D."/>
            <person name="Ouyang S."/>
            <person name="Liang Y."/>
            <person name="Zimin A.V."/>
            <person name="Pertea G."/>
            <person name="Qi P."/>
            <person name="Bennetzen J.L."/>
            <person name="Dai X."/>
            <person name="Dawson M.W."/>
            <person name="Muller H.G."/>
            <person name="Kugler K."/>
            <person name="Rivarola-Duarte L."/>
            <person name="Spannagl M."/>
            <person name="Mayer K.F.X."/>
            <person name="Lu F.H."/>
            <person name="Bevan M.W."/>
            <person name="Leroy P."/>
            <person name="Li P."/>
            <person name="You F.M."/>
            <person name="Sun Q."/>
            <person name="Liu Z."/>
            <person name="Lyons E."/>
            <person name="Wicker T."/>
            <person name="Salzberg S.L."/>
            <person name="Devos K.M."/>
            <person name="Dvorak J."/>
        </authorList>
    </citation>
    <scope>NUCLEOTIDE SEQUENCE [LARGE SCALE GENOMIC DNA]</scope>
    <source>
        <strain evidence="1">cv. AL8/78</strain>
    </source>
</reference>
<evidence type="ECO:0000313" key="2">
    <source>
        <dbReference type="Proteomes" id="UP000015105"/>
    </source>
</evidence>
<sequence>QRLEILNKHRYHCSTSCSLHVMQHQLFCGTMFTDISFHSIATP</sequence>
<reference evidence="1" key="5">
    <citation type="journal article" date="2021" name="G3 (Bethesda)">
        <title>Aegilops tauschii genome assembly Aet v5.0 features greater sequence contiguity and improved annotation.</title>
        <authorList>
            <person name="Wang L."/>
            <person name="Zhu T."/>
            <person name="Rodriguez J.C."/>
            <person name="Deal K.R."/>
            <person name="Dubcovsky J."/>
            <person name="McGuire P.E."/>
            <person name="Lux T."/>
            <person name="Spannagl M."/>
            <person name="Mayer K.F.X."/>
            <person name="Baldrich P."/>
            <person name="Meyers B.C."/>
            <person name="Huo N."/>
            <person name="Gu Y.Q."/>
            <person name="Zhou H."/>
            <person name="Devos K.M."/>
            <person name="Bennetzen J.L."/>
            <person name="Unver T."/>
            <person name="Budak H."/>
            <person name="Gulick P.J."/>
            <person name="Galiba G."/>
            <person name="Kalapos B."/>
            <person name="Nelson D.R."/>
            <person name="Li P."/>
            <person name="You F.M."/>
            <person name="Luo M.C."/>
            <person name="Dvorak J."/>
        </authorList>
    </citation>
    <scope>NUCLEOTIDE SEQUENCE [LARGE SCALE GENOMIC DNA]</scope>
    <source>
        <strain evidence="1">cv. AL8/78</strain>
    </source>
</reference>
<proteinExistence type="predicted"/>
<reference evidence="2" key="1">
    <citation type="journal article" date="2014" name="Science">
        <title>Ancient hybridizations among the ancestral genomes of bread wheat.</title>
        <authorList>
            <consortium name="International Wheat Genome Sequencing Consortium,"/>
            <person name="Marcussen T."/>
            <person name="Sandve S.R."/>
            <person name="Heier L."/>
            <person name="Spannagl M."/>
            <person name="Pfeifer M."/>
            <person name="Jakobsen K.S."/>
            <person name="Wulff B.B."/>
            <person name="Steuernagel B."/>
            <person name="Mayer K.F."/>
            <person name="Olsen O.A."/>
        </authorList>
    </citation>
    <scope>NUCLEOTIDE SEQUENCE [LARGE SCALE GENOMIC DNA]</scope>
    <source>
        <strain evidence="2">cv. AL8/78</strain>
    </source>
</reference>
<protein>
    <submittedName>
        <fullName evidence="1">Uncharacterized protein</fullName>
    </submittedName>
</protein>
<dbReference type="AlphaFoldDB" id="A0A453GR98"/>